<evidence type="ECO:0000256" key="16">
    <source>
        <dbReference type="ARBA" id="ARBA00049765"/>
    </source>
</evidence>
<feature type="domain" description="Ig-like" evidence="17">
    <location>
        <begin position="486"/>
        <end position="566"/>
    </location>
</feature>
<dbReference type="InterPro" id="IPR050488">
    <property type="entry name" value="Ig_Fc_receptor"/>
</dbReference>
<keyword evidence="11" id="KW-1133">Transmembrane helix</keyword>
<dbReference type="Pfam" id="PF13927">
    <property type="entry name" value="Ig_3"/>
    <property type="match status" value="1"/>
</dbReference>
<dbReference type="Ensembl" id="ENSSFOT00015006410.2">
    <property type="protein sequence ID" value="ENSSFOP00015006311.2"/>
    <property type="gene ID" value="ENSSFOG00015004116.2"/>
</dbReference>
<feature type="domain" description="Ig-like" evidence="17">
    <location>
        <begin position="214"/>
        <end position="294"/>
    </location>
</feature>
<evidence type="ECO:0000256" key="13">
    <source>
        <dbReference type="ARBA" id="ARBA00023157"/>
    </source>
</evidence>
<keyword evidence="6" id="KW-0812">Transmembrane</keyword>
<reference evidence="18" key="2">
    <citation type="submission" date="2025-08" db="UniProtKB">
        <authorList>
            <consortium name="Ensembl"/>
        </authorList>
    </citation>
    <scope>IDENTIFICATION</scope>
</reference>
<keyword evidence="12" id="KW-0472">Membrane</keyword>
<dbReference type="OrthoDB" id="9950534at2759"/>
<evidence type="ECO:0000256" key="8">
    <source>
        <dbReference type="ARBA" id="ARBA00022737"/>
    </source>
</evidence>
<dbReference type="SMART" id="SM00409">
    <property type="entry name" value="IG"/>
    <property type="match status" value="3"/>
</dbReference>
<evidence type="ECO:0000313" key="19">
    <source>
        <dbReference type="Proteomes" id="UP000694397"/>
    </source>
</evidence>
<dbReference type="PANTHER" id="PTHR11481:SF5">
    <property type="entry name" value="PLATELET ENDOTHELIAL CELL ADHESION MOLECULE"/>
    <property type="match status" value="1"/>
</dbReference>
<dbReference type="PANTHER" id="PTHR11481">
    <property type="entry name" value="IMMUNOGLOBULIN FC RECEPTOR"/>
    <property type="match status" value="1"/>
</dbReference>
<accession>A0A8C9R6A4</accession>
<organism evidence="18 19">
    <name type="scientific">Scleropages formosus</name>
    <name type="common">Asian bonytongue</name>
    <name type="synonym">Osteoglossum formosum</name>
    <dbReference type="NCBI Taxonomy" id="113540"/>
    <lineage>
        <taxon>Eukaryota</taxon>
        <taxon>Metazoa</taxon>
        <taxon>Chordata</taxon>
        <taxon>Craniata</taxon>
        <taxon>Vertebrata</taxon>
        <taxon>Euteleostomi</taxon>
        <taxon>Actinopterygii</taxon>
        <taxon>Neopterygii</taxon>
        <taxon>Teleostei</taxon>
        <taxon>Osteoglossocephala</taxon>
        <taxon>Osteoglossomorpha</taxon>
        <taxon>Osteoglossiformes</taxon>
        <taxon>Osteoglossidae</taxon>
        <taxon>Scleropages</taxon>
    </lineage>
</organism>
<evidence type="ECO:0000256" key="5">
    <source>
        <dbReference type="ARBA" id="ARBA00022553"/>
    </source>
</evidence>
<dbReference type="Gene3D" id="2.60.40.10">
    <property type="entry name" value="Immunoglobulins"/>
    <property type="match status" value="4"/>
</dbReference>
<reference evidence="18" key="3">
    <citation type="submission" date="2025-09" db="UniProtKB">
        <authorList>
            <consortium name="Ensembl"/>
        </authorList>
    </citation>
    <scope>IDENTIFICATION</scope>
</reference>
<dbReference type="GO" id="GO:0007166">
    <property type="term" value="P:cell surface receptor signaling pathway"/>
    <property type="evidence" value="ECO:0007669"/>
    <property type="project" value="TreeGrafter"/>
</dbReference>
<keyword evidence="19" id="KW-1185">Reference proteome</keyword>
<dbReference type="InterPro" id="IPR003598">
    <property type="entry name" value="Ig_sub2"/>
</dbReference>
<dbReference type="GO" id="GO:0098742">
    <property type="term" value="P:cell-cell adhesion via plasma-membrane adhesion molecules"/>
    <property type="evidence" value="ECO:0007669"/>
    <property type="project" value="TreeGrafter"/>
</dbReference>
<evidence type="ECO:0000256" key="6">
    <source>
        <dbReference type="ARBA" id="ARBA00022692"/>
    </source>
</evidence>
<reference evidence="18 19" key="1">
    <citation type="submission" date="2019-04" db="EMBL/GenBank/DDBJ databases">
        <authorList>
            <consortium name="Wellcome Sanger Institute Data Sharing"/>
        </authorList>
    </citation>
    <scope>NUCLEOTIDE SEQUENCE [LARGE SCALE GENOMIC DNA]</scope>
</reference>
<evidence type="ECO:0000256" key="4">
    <source>
        <dbReference type="ARBA" id="ARBA00022475"/>
    </source>
</evidence>
<evidence type="ECO:0000256" key="9">
    <source>
        <dbReference type="ARBA" id="ARBA00022889"/>
    </source>
</evidence>
<name>A0A8C9R6A4_SCLFO</name>
<dbReference type="InterPro" id="IPR003599">
    <property type="entry name" value="Ig_sub"/>
</dbReference>
<dbReference type="GO" id="GO:0004888">
    <property type="term" value="F:transmembrane signaling receptor activity"/>
    <property type="evidence" value="ECO:0007669"/>
    <property type="project" value="TreeGrafter"/>
</dbReference>
<dbReference type="InterPro" id="IPR013783">
    <property type="entry name" value="Ig-like_fold"/>
</dbReference>
<keyword evidence="13" id="KW-1015">Disulfide bond</keyword>
<dbReference type="GO" id="GO:0070161">
    <property type="term" value="C:anchoring junction"/>
    <property type="evidence" value="ECO:0007669"/>
    <property type="project" value="UniProtKB-SubCell"/>
</dbReference>
<evidence type="ECO:0000256" key="10">
    <source>
        <dbReference type="ARBA" id="ARBA00022949"/>
    </source>
</evidence>
<protein>
    <recommendedName>
        <fullName evidence="16">Platelet endothelial cell adhesion molecule</fullName>
    </recommendedName>
</protein>
<evidence type="ECO:0000256" key="15">
    <source>
        <dbReference type="ARBA" id="ARBA00023319"/>
    </source>
</evidence>
<evidence type="ECO:0000256" key="7">
    <source>
        <dbReference type="ARBA" id="ARBA00022729"/>
    </source>
</evidence>
<dbReference type="GO" id="GO:0006955">
    <property type="term" value="P:immune response"/>
    <property type="evidence" value="ECO:0007669"/>
    <property type="project" value="TreeGrafter"/>
</dbReference>
<dbReference type="InterPro" id="IPR036179">
    <property type="entry name" value="Ig-like_dom_sf"/>
</dbReference>
<dbReference type="GO" id="GO:0045121">
    <property type="term" value="C:membrane raft"/>
    <property type="evidence" value="ECO:0007669"/>
    <property type="project" value="UniProtKB-SubCell"/>
</dbReference>
<dbReference type="Proteomes" id="UP000694397">
    <property type="component" value="Chromosome 20"/>
</dbReference>
<keyword evidence="8" id="KW-0677">Repeat</keyword>
<keyword evidence="10" id="KW-0965">Cell junction</keyword>
<keyword evidence="5" id="KW-0597">Phosphoprotein</keyword>
<dbReference type="SMART" id="SM00408">
    <property type="entry name" value="IGc2"/>
    <property type="match status" value="2"/>
</dbReference>
<feature type="domain" description="Ig-like" evidence="17">
    <location>
        <begin position="3"/>
        <end position="112"/>
    </location>
</feature>
<evidence type="ECO:0000256" key="14">
    <source>
        <dbReference type="ARBA" id="ARBA00023180"/>
    </source>
</evidence>
<evidence type="ECO:0000313" key="18">
    <source>
        <dbReference type="Ensembl" id="ENSSFOP00015006311.2"/>
    </source>
</evidence>
<dbReference type="Pfam" id="PF13895">
    <property type="entry name" value="Ig_2"/>
    <property type="match status" value="2"/>
</dbReference>
<evidence type="ECO:0000256" key="12">
    <source>
        <dbReference type="ARBA" id="ARBA00023136"/>
    </source>
</evidence>
<dbReference type="AlphaFoldDB" id="A0A8C9R6A4"/>
<evidence type="ECO:0000256" key="3">
    <source>
        <dbReference type="ARBA" id="ARBA00004285"/>
    </source>
</evidence>
<dbReference type="PROSITE" id="PS50835">
    <property type="entry name" value="IG_LIKE"/>
    <property type="match status" value="3"/>
</dbReference>
<comment type="subcellular location">
    <subcellularLocation>
        <location evidence="2">Cell junction</location>
    </subcellularLocation>
    <subcellularLocation>
        <location evidence="1">Cell membrane</location>
        <topology evidence="1">Single-pass type I membrane protein</topology>
    </subcellularLocation>
    <subcellularLocation>
        <location evidence="3">Membrane raft</location>
    </subcellularLocation>
</comment>
<keyword evidence="15" id="KW-0393">Immunoglobulin domain</keyword>
<dbReference type="SUPFAM" id="SSF48726">
    <property type="entry name" value="Immunoglobulin"/>
    <property type="match status" value="3"/>
</dbReference>
<evidence type="ECO:0000259" key="17">
    <source>
        <dbReference type="PROSITE" id="PS50835"/>
    </source>
</evidence>
<sequence>MFPYSFVLDVFINFVNVTIWPRERVESGTDVRLECRTGIVVMQGHSPSVGRPAPKRRQYVLLKNDEEVNSSESEADQQTFSIPRARVADSGNYHCRVKAHGRSKSSAEQQLTVQGLQTPTLVLDTYSTVEGKEVLANCSAPLEHGTFFFSFYENSKEVKRLRSATGTAAAKLTPRYGLQKWLYCRYTVILWSDSVLSNPSNNVTLDVYELFVTPSISVWPANDVVEGDRFAISCTIKTHQQNPFLILTQEAENVVAVGKGTVEFNVTANTTHSGVYTCKANMNDVEKHANTTMSVAELFSKPVLSVHPPEVFENESFAVTCYSSNVTPHRIQRGDLQYSLYRDGRVVSRSDTYSATAAPALNGRYGCKARAGNIWKESTEFVLKAKELVSQPLIKAVGEVILHRAFEIQCSSARGHLPVHYILMKGRTPVRNVTVNEPNYRATFMVSVHNVSEIRSFACQAENNGPSSRVLGRRLNASVIVPVSTPELKVPPDIVEGNNLTLVCRIDSGSPPVTFEWYLQGSKMPLSTNTVEARFHQVKKVKMEDAGDYYCRALNDAGDATSSFVNVKGELLVWSFSRISPSKILLGLEHSFQYGKKKVKSKGAV</sequence>
<keyword evidence="9" id="KW-0130">Cell adhesion</keyword>
<evidence type="ECO:0000256" key="11">
    <source>
        <dbReference type="ARBA" id="ARBA00022989"/>
    </source>
</evidence>
<dbReference type="InterPro" id="IPR007110">
    <property type="entry name" value="Ig-like_dom"/>
</dbReference>
<proteinExistence type="predicted"/>
<dbReference type="GO" id="GO:0009897">
    <property type="term" value="C:external side of plasma membrane"/>
    <property type="evidence" value="ECO:0007669"/>
    <property type="project" value="TreeGrafter"/>
</dbReference>
<keyword evidence="14" id="KW-0325">Glycoprotein</keyword>
<dbReference type="GeneTree" id="ENSGT01140000282577"/>
<keyword evidence="4" id="KW-1003">Cell membrane</keyword>
<evidence type="ECO:0000256" key="2">
    <source>
        <dbReference type="ARBA" id="ARBA00004282"/>
    </source>
</evidence>
<keyword evidence="7" id="KW-0732">Signal</keyword>
<evidence type="ECO:0000256" key="1">
    <source>
        <dbReference type="ARBA" id="ARBA00004251"/>
    </source>
</evidence>